<proteinExistence type="predicted"/>
<sequence length="61" mass="6625">MRNAGIVMFESVDFPFINMDAMGSDHFGIKQTLLLDVRDDGHALVAAHVFNFKGGLGDVSV</sequence>
<dbReference type="EMBL" id="VSSQ01080360">
    <property type="protein sequence ID" value="MPN29592.1"/>
    <property type="molecule type" value="Genomic_DNA"/>
</dbReference>
<accession>A0A645GUD0</accession>
<dbReference type="AlphaFoldDB" id="A0A645GUD0"/>
<reference evidence="1" key="1">
    <citation type="submission" date="2019-08" db="EMBL/GenBank/DDBJ databases">
        <authorList>
            <person name="Kucharzyk K."/>
            <person name="Murdoch R.W."/>
            <person name="Higgins S."/>
            <person name="Loffler F."/>
        </authorList>
    </citation>
    <scope>NUCLEOTIDE SEQUENCE</scope>
</reference>
<gene>
    <name evidence="1" type="ORF">SDC9_177045</name>
</gene>
<comment type="caution">
    <text evidence="1">The sequence shown here is derived from an EMBL/GenBank/DDBJ whole genome shotgun (WGS) entry which is preliminary data.</text>
</comment>
<protein>
    <submittedName>
        <fullName evidence="1">Uncharacterized protein</fullName>
    </submittedName>
</protein>
<name>A0A645GUD0_9ZZZZ</name>
<organism evidence="1">
    <name type="scientific">bioreactor metagenome</name>
    <dbReference type="NCBI Taxonomy" id="1076179"/>
    <lineage>
        <taxon>unclassified sequences</taxon>
        <taxon>metagenomes</taxon>
        <taxon>ecological metagenomes</taxon>
    </lineage>
</organism>
<evidence type="ECO:0000313" key="1">
    <source>
        <dbReference type="EMBL" id="MPN29592.1"/>
    </source>
</evidence>